<dbReference type="KEGG" id="vg:80537076"/>
<dbReference type="GO" id="GO:0044177">
    <property type="term" value="C:host cell Golgi apparatus"/>
    <property type="evidence" value="ECO:0007669"/>
    <property type="project" value="UniProtKB-SubCell"/>
</dbReference>
<evidence type="ECO:0000256" key="13">
    <source>
        <dbReference type="ARBA" id="ARBA00023081"/>
    </source>
</evidence>
<keyword evidence="14 18" id="KW-0472">Membrane</keyword>
<evidence type="ECO:0000313" key="19">
    <source>
        <dbReference type="EMBL" id="QOD40214.1"/>
    </source>
</evidence>
<keyword evidence="11" id="KW-1043">Host membrane</keyword>
<dbReference type="Pfam" id="PF01688">
    <property type="entry name" value="Herpes_gI"/>
    <property type="match status" value="1"/>
</dbReference>
<dbReference type="GO" id="GO:0055036">
    <property type="term" value="C:virion membrane"/>
    <property type="evidence" value="ECO:0007669"/>
    <property type="project" value="UniProtKB-SubCell"/>
</dbReference>
<evidence type="ECO:0000256" key="2">
    <source>
        <dbReference type="ARBA" id="ARBA00004315"/>
    </source>
</evidence>
<comment type="function">
    <text evidence="16">In epithelial cells, the heterodimer gE/gI is required for the cell-to-cell spread of the virus, by sorting nascent virions to cell junctions. Once the virus reaches the cell junctions, virus particles can spread to adjacent cells extremely rapidly through interactions with cellular receptors that accumulate at these junctions. Implicated in basolateral spread in polarized cells. In neuronal cells, gE/gI is essential for the anterograde spread of the infection throughout the host nervous system. Together with US9, the heterodimer gE/gI is involved in the sorting and transport of viral structural components toward axon tips.</text>
</comment>
<keyword evidence="13" id="KW-1031">Host cell junction</keyword>
<sequence>MDGRRVCPGDGLVPSDKESPIQNQLLPRRVDTRADRNAVRHHKLSLTALTMTTGYLGLVVFVGVVFQTTGLIIRGPTVSMITDTTMDVGIVDPHTSPTASQSMNSFASTTDLTVSNTLYFLGTQVPKSTFYGGSLEITHHPVDGSCPRVAYIATWSKCPRRNAGVFTLCRSVHAVKSPAYPKLTVSVDDSVRLHLHQAPIEYSGAYSLRIWIDGTSQSNLFWVGFTILPKGAPFQAVRPPLTECLVGEPIRLNFTQVYIPNGAKHVTPISRTSGEHHIHASGDRLKVPHLPNHPPIPTQNIDQTLSNSPQIHSEAPDIVTAELIPESPNPLTTITPSPDTNIRSPPIDTSTRSSSGDIPSAVITETELTDDLVTASAIPQTIELERPAILASDLNETADEGQNSTHRSFPASFFNFFPKLSTLQIIQLAIPASLLVCVVMGSCICCLIRCHKRRQRPRNPIYKPAPKVEYSAANEIAFAQLSQNLCTTTPAQVNPRPKRLSHTRDPPATTPKDSHIILSS</sequence>
<comment type="similarity">
    <text evidence="5">Belongs to the alphaherpesvirinae glycoprotein I family.</text>
</comment>
<reference evidence="19 20" key="1">
    <citation type="submission" date="2020-08" db="EMBL/GenBank/DDBJ databases">
        <title>Genome sequences of two marsupial simplex viruses; Macropodid alphaherpesvirus 2 and 4.</title>
        <authorList>
            <person name="Vaz P.K."/>
            <person name="Mahony T."/>
            <person name="Hartley C.A."/>
            <person name="Motha J."/>
            <person name="Devlin J.M."/>
        </authorList>
    </citation>
    <scope>NUCLEOTIDE SEQUENCE [LARGE SCALE GENOMIC DNA]</scope>
    <source>
        <strain evidence="19 20">V3077/08</strain>
    </source>
</reference>
<evidence type="ECO:0000256" key="18">
    <source>
        <dbReference type="SAM" id="Phobius"/>
    </source>
</evidence>
<feature type="region of interest" description="Disordered" evidence="17">
    <location>
        <begin position="327"/>
        <end position="358"/>
    </location>
</feature>
<comment type="subcellular location">
    <subcellularLocation>
        <location evidence="1">Host Golgi apparatus</location>
    </subcellularLocation>
    <subcellularLocation>
        <location evidence="2">Host cell junction</location>
    </subcellularLocation>
    <subcellularLocation>
        <location evidence="4">Host cell membrane</location>
        <topology evidence="4">Single-pass type I membrane protein</topology>
    </subcellularLocation>
    <subcellularLocation>
        <location evidence="3">Virion membrane</location>
        <topology evidence="3">Single-pass membrane protein</topology>
    </subcellularLocation>
</comment>
<evidence type="ECO:0000256" key="16">
    <source>
        <dbReference type="ARBA" id="ARBA00025134"/>
    </source>
</evidence>
<evidence type="ECO:0000256" key="4">
    <source>
        <dbReference type="ARBA" id="ARBA00004402"/>
    </source>
</evidence>
<keyword evidence="10" id="KW-0946">Virion</keyword>
<dbReference type="EMBL" id="MT900475">
    <property type="protein sequence ID" value="QOD40214.1"/>
    <property type="molecule type" value="Genomic_DNA"/>
</dbReference>
<evidence type="ECO:0000256" key="6">
    <source>
        <dbReference type="ARBA" id="ARBA00013983"/>
    </source>
</evidence>
<dbReference type="GeneID" id="80537076"/>
<proteinExistence type="inferred from homology"/>
<evidence type="ECO:0000256" key="1">
    <source>
        <dbReference type="ARBA" id="ARBA00004136"/>
    </source>
</evidence>
<dbReference type="InterPro" id="IPR002874">
    <property type="entry name" value="Herpes_gI"/>
</dbReference>
<organism evidence="19 20">
    <name type="scientific">Macropodid alphaherpesvirus 2</name>
    <dbReference type="NCBI Taxonomy" id="83440"/>
    <lineage>
        <taxon>Viruses</taxon>
        <taxon>Duplodnaviria</taxon>
        <taxon>Heunggongvirae</taxon>
        <taxon>Peploviricota</taxon>
        <taxon>Herviviricetes</taxon>
        <taxon>Herpesvirales</taxon>
        <taxon>Orthoherpesviridae</taxon>
        <taxon>Alphaherpesvirinae</taxon>
        <taxon>Simplexvirus</taxon>
        <taxon>Simplexvirus macropodidalpha2</taxon>
    </lineage>
</organism>
<evidence type="ECO:0000313" key="20">
    <source>
        <dbReference type="Proteomes" id="UP000828583"/>
    </source>
</evidence>
<accession>A0AAE7SYY6</accession>
<dbReference type="GO" id="GO:0043657">
    <property type="term" value="C:host cell"/>
    <property type="evidence" value="ECO:0007669"/>
    <property type="project" value="InterPro"/>
</dbReference>
<evidence type="ECO:0000256" key="7">
    <source>
        <dbReference type="ARBA" id="ARBA00022511"/>
    </source>
</evidence>
<dbReference type="GO" id="GO:0044156">
    <property type="term" value="C:host cell junction"/>
    <property type="evidence" value="ECO:0007669"/>
    <property type="project" value="UniProtKB-SubCell"/>
</dbReference>
<keyword evidence="15" id="KW-0325">Glycoprotein</keyword>
<keyword evidence="20" id="KW-1185">Reference proteome</keyword>
<feature type="transmembrane region" description="Helical" evidence="18">
    <location>
        <begin position="428"/>
        <end position="448"/>
    </location>
</feature>
<dbReference type="GO" id="GO:0019031">
    <property type="term" value="C:viral envelope"/>
    <property type="evidence" value="ECO:0007669"/>
    <property type="project" value="UniProtKB-KW"/>
</dbReference>
<evidence type="ECO:0000256" key="17">
    <source>
        <dbReference type="SAM" id="MobiDB-lite"/>
    </source>
</evidence>
<keyword evidence="9" id="KW-1040">Host Golgi apparatus</keyword>
<keyword evidence="7" id="KW-1032">Host cell membrane</keyword>
<feature type="transmembrane region" description="Helical" evidence="18">
    <location>
        <begin position="46"/>
        <end position="66"/>
    </location>
</feature>
<evidence type="ECO:0000256" key="10">
    <source>
        <dbReference type="ARBA" id="ARBA00022844"/>
    </source>
</evidence>
<protein>
    <recommendedName>
        <fullName evidence="6">Envelope glycoprotein I</fullName>
    </recommendedName>
</protein>
<feature type="compositionally biased region" description="Polar residues" evidence="17">
    <location>
        <begin position="329"/>
        <end position="357"/>
    </location>
</feature>
<evidence type="ECO:0000256" key="12">
    <source>
        <dbReference type="ARBA" id="ARBA00022879"/>
    </source>
</evidence>
<evidence type="ECO:0000256" key="9">
    <source>
        <dbReference type="ARBA" id="ARBA00022812"/>
    </source>
</evidence>
<evidence type="ECO:0000256" key="3">
    <source>
        <dbReference type="ARBA" id="ARBA00004381"/>
    </source>
</evidence>
<gene>
    <name evidence="19" type="primary">US7</name>
</gene>
<keyword evidence="18" id="KW-1133">Transmembrane helix</keyword>
<keyword evidence="8 18" id="KW-0812">Transmembrane</keyword>
<feature type="region of interest" description="Disordered" evidence="17">
    <location>
        <begin position="489"/>
        <end position="520"/>
    </location>
</feature>
<evidence type="ECO:0000256" key="8">
    <source>
        <dbReference type="ARBA" id="ARBA00022692"/>
    </source>
</evidence>
<evidence type="ECO:0000256" key="5">
    <source>
        <dbReference type="ARBA" id="ARBA00005825"/>
    </source>
</evidence>
<evidence type="ECO:0000256" key="14">
    <source>
        <dbReference type="ARBA" id="ARBA00023136"/>
    </source>
</evidence>
<evidence type="ECO:0000256" key="15">
    <source>
        <dbReference type="ARBA" id="ARBA00023180"/>
    </source>
</evidence>
<keyword evidence="12" id="KW-0261">Viral envelope protein</keyword>
<feature type="region of interest" description="Disordered" evidence="17">
    <location>
        <begin position="1"/>
        <end position="22"/>
    </location>
</feature>
<dbReference type="RefSeq" id="YP_010798798.1">
    <property type="nucleotide sequence ID" value="NC_076513.1"/>
</dbReference>
<dbReference type="Proteomes" id="UP000828583">
    <property type="component" value="Segment"/>
</dbReference>
<evidence type="ECO:0000256" key="11">
    <source>
        <dbReference type="ARBA" id="ARBA00022870"/>
    </source>
</evidence>
<name>A0AAE7SYY6_9ALPH</name>